<feature type="compositionally biased region" description="Polar residues" evidence="1">
    <location>
        <begin position="138"/>
        <end position="151"/>
    </location>
</feature>
<dbReference type="Proteomes" id="UP000789570">
    <property type="component" value="Unassembled WGS sequence"/>
</dbReference>
<comment type="caution">
    <text evidence="2">The sequence shown here is derived from an EMBL/GenBank/DDBJ whole genome shotgun (WGS) entry which is preliminary data.</text>
</comment>
<dbReference type="OrthoDB" id="2422431at2759"/>
<evidence type="ECO:0000256" key="1">
    <source>
        <dbReference type="SAM" id="MobiDB-lite"/>
    </source>
</evidence>
<gene>
    <name evidence="2" type="ORF">FCALED_LOCUS14620</name>
</gene>
<dbReference type="AlphaFoldDB" id="A0A9N9I7N7"/>
<dbReference type="EMBL" id="CAJVPQ010011017">
    <property type="protein sequence ID" value="CAG8725246.1"/>
    <property type="molecule type" value="Genomic_DNA"/>
</dbReference>
<feature type="region of interest" description="Disordered" evidence="1">
    <location>
        <begin position="57"/>
        <end position="151"/>
    </location>
</feature>
<evidence type="ECO:0000313" key="2">
    <source>
        <dbReference type="EMBL" id="CAG8725246.1"/>
    </source>
</evidence>
<organism evidence="2 3">
    <name type="scientific">Funneliformis caledonium</name>
    <dbReference type="NCBI Taxonomy" id="1117310"/>
    <lineage>
        <taxon>Eukaryota</taxon>
        <taxon>Fungi</taxon>
        <taxon>Fungi incertae sedis</taxon>
        <taxon>Mucoromycota</taxon>
        <taxon>Glomeromycotina</taxon>
        <taxon>Glomeromycetes</taxon>
        <taxon>Glomerales</taxon>
        <taxon>Glomeraceae</taxon>
        <taxon>Funneliformis</taxon>
    </lineage>
</organism>
<reference evidence="2" key="1">
    <citation type="submission" date="2021-06" db="EMBL/GenBank/DDBJ databases">
        <authorList>
            <person name="Kallberg Y."/>
            <person name="Tangrot J."/>
            <person name="Rosling A."/>
        </authorList>
    </citation>
    <scope>NUCLEOTIDE SEQUENCE</scope>
    <source>
        <strain evidence="2">UK204</strain>
    </source>
</reference>
<sequence>MQKVLLKDSDTNQLYSNPSLEIKAKELENELEKVTQNSSFKDGLIFYLRSRVSDLERQAERDELEQIPLKSHPSSNDSKTGGDEEEEVSSFFSEDAQGKTPFFSSHCSELKSDERKVKNEVEFPIDHTEQKSKKKLNSNHPTISPITMLRS</sequence>
<name>A0A9N9I7N7_9GLOM</name>
<feature type="non-terminal residue" evidence="2">
    <location>
        <position position="151"/>
    </location>
</feature>
<accession>A0A9N9I7N7</accession>
<evidence type="ECO:0000313" key="3">
    <source>
        <dbReference type="Proteomes" id="UP000789570"/>
    </source>
</evidence>
<proteinExistence type="predicted"/>
<feature type="compositionally biased region" description="Basic and acidic residues" evidence="1">
    <location>
        <begin position="108"/>
        <end position="131"/>
    </location>
</feature>
<protein>
    <submittedName>
        <fullName evidence="2">10699_t:CDS:1</fullName>
    </submittedName>
</protein>
<keyword evidence="3" id="KW-1185">Reference proteome</keyword>